<dbReference type="Gene3D" id="3.30.70.20">
    <property type="match status" value="2"/>
</dbReference>
<evidence type="ECO:0000313" key="10">
    <source>
        <dbReference type="EMBL" id="MCU4751298.1"/>
    </source>
</evidence>
<accession>A0AAP2Z6X0</accession>
<dbReference type="RefSeq" id="WP_342806921.1">
    <property type="nucleotide sequence ID" value="NZ_JAOPJZ010000002.1"/>
</dbReference>
<feature type="region of interest" description="Disordered" evidence="8">
    <location>
        <begin position="307"/>
        <end position="331"/>
    </location>
</feature>
<dbReference type="CDD" id="cd10551">
    <property type="entry name" value="PsrB"/>
    <property type="match status" value="1"/>
</dbReference>
<feature type="domain" description="4Fe-4S ferredoxin-type" evidence="9">
    <location>
        <begin position="175"/>
        <end position="204"/>
    </location>
</feature>
<feature type="compositionally biased region" description="Basic and acidic residues" evidence="8">
    <location>
        <begin position="379"/>
        <end position="399"/>
    </location>
</feature>
<dbReference type="InterPro" id="IPR050954">
    <property type="entry name" value="ET_IronSulfur_Cluster-Binding"/>
</dbReference>
<keyword evidence="5" id="KW-0249">Electron transport</keyword>
<dbReference type="PROSITE" id="PS51379">
    <property type="entry name" value="4FE4S_FER_2"/>
    <property type="match status" value="3"/>
</dbReference>
<dbReference type="InterPro" id="IPR031604">
    <property type="entry name" value="Ferredoxin_N"/>
</dbReference>
<feature type="compositionally biased region" description="Basic and acidic residues" evidence="8">
    <location>
        <begin position="307"/>
        <end position="330"/>
    </location>
</feature>
<keyword evidence="7" id="KW-0411">Iron-sulfur</keyword>
<dbReference type="Pfam" id="PF16947">
    <property type="entry name" value="Ferredoxin_N"/>
    <property type="match status" value="1"/>
</dbReference>
<dbReference type="InterPro" id="IPR017896">
    <property type="entry name" value="4Fe4S_Fe-S-bd"/>
</dbReference>
<dbReference type="PANTHER" id="PTHR43177">
    <property type="entry name" value="PROTEIN NRFC"/>
    <property type="match status" value="1"/>
</dbReference>
<feature type="domain" description="4Fe-4S ferredoxin-type" evidence="9">
    <location>
        <begin position="220"/>
        <end position="249"/>
    </location>
</feature>
<dbReference type="PANTHER" id="PTHR43177:SF5">
    <property type="entry name" value="ANAEROBIC DIMETHYL SULFOXIDE REDUCTASE CHAIN B-RELATED"/>
    <property type="match status" value="1"/>
</dbReference>
<dbReference type="SUPFAM" id="SSF54862">
    <property type="entry name" value="4Fe-4S ferredoxins"/>
    <property type="match status" value="1"/>
</dbReference>
<keyword evidence="3" id="KW-0479">Metal-binding</keyword>
<keyword evidence="4" id="KW-0677">Repeat</keyword>
<evidence type="ECO:0000256" key="1">
    <source>
        <dbReference type="ARBA" id="ARBA00022448"/>
    </source>
</evidence>
<keyword evidence="2" id="KW-0004">4Fe-4S</keyword>
<dbReference type="Pfam" id="PF13247">
    <property type="entry name" value="Fer4_11"/>
    <property type="match status" value="1"/>
</dbReference>
<name>A0AAP2Z6X0_9EURY</name>
<feature type="domain" description="4Fe-4S ferredoxin-type" evidence="9">
    <location>
        <begin position="251"/>
        <end position="280"/>
    </location>
</feature>
<evidence type="ECO:0000259" key="9">
    <source>
        <dbReference type="PROSITE" id="PS51379"/>
    </source>
</evidence>
<evidence type="ECO:0000256" key="6">
    <source>
        <dbReference type="ARBA" id="ARBA00023004"/>
    </source>
</evidence>
<evidence type="ECO:0000256" key="4">
    <source>
        <dbReference type="ARBA" id="ARBA00022737"/>
    </source>
</evidence>
<evidence type="ECO:0000256" key="7">
    <source>
        <dbReference type="ARBA" id="ARBA00023014"/>
    </source>
</evidence>
<proteinExistence type="predicted"/>
<evidence type="ECO:0000256" key="2">
    <source>
        <dbReference type="ARBA" id="ARBA00022485"/>
    </source>
</evidence>
<dbReference type="AlphaFoldDB" id="A0AAP2Z6X0"/>
<dbReference type="PROSITE" id="PS00198">
    <property type="entry name" value="4FE4S_FER_1"/>
    <property type="match status" value="1"/>
</dbReference>
<dbReference type="GO" id="GO:0046872">
    <property type="term" value="F:metal ion binding"/>
    <property type="evidence" value="ECO:0007669"/>
    <property type="project" value="UniProtKB-KW"/>
</dbReference>
<evidence type="ECO:0000256" key="8">
    <source>
        <dbReference type="SAM" id="MobiDB-lite"/>
    </source>
</evidence>
<comment type="caution">
    <text evidence="10">The sequence shown here is derived from an EMBL/GenBank/DDBJ whole genome shotgun (WGS) entry which is preliminary data.</text>
</comment>
<gene>
    <name evidence="10" type="ORF">OB919_04750</name>
</gene>
<dbReference type="GO" id="GO:0051539">
    <property type="term" value="F:4 iron, 4 sulfur cluster binding"/>
    <property type="evidence" value="ECO:0007669"/>
    <property type="project" value="UniProtKB-KW"/>
</dbReference>
<sequence length="478" mass="52868">MSTEDSSCGCDTCRCSTEAGDEASTAPLPWESGDSFHPIGKGWEKEMRAMLDDTEYDTDLGMEMAEDAMRLVAGEITEEEFHTEYHDAVTEEFGTDDRPLPNAFSNRDGDVSLAEHLEKLVDGDISRRETMKKMGLGAAAVGLGSGVFGGSGEDEDPTFVDTEAAQEDENDGTQWGMVIDLERCDGCLQCVIGCMEENNTSTGANWMYVLTYEDERTEEENFLVRPCQHCSNAPCAKVCPVEARHIREEGGMVLTDYETCIGCRYCQVACPYGVNYFQWGEPDTPLEDIERVDVSTDDLQAMDAEERRETLEGSGDHFRDGRGREVDSRPRKGTMGKCTFCPSRQDGNMGEDAVGTVACMDACDAAGMSAIHFGDMNDPESRPNRYLERRREVEPRADEKFEDPEEEWEEAVTGSPESQLSAYKLLEEIGTEPNVVYLGNEPGPEAEQVEGPVAYEDIGTVDRRKDHLDLGAAANEED</sequence>
<evidence type="ECO:0000313" key="11">
    <source>
        <dbReference type="Proteomes" id="UP001321047"/>
    </source>
</evidence>
<dbReference type="GO" id="GO:0016491">
    <property type="term" value="F:oxidoreductase activity"/>
    <property type="evidence" value="ECO:0007669"/>
    <property type="project" value="UniProtKB-ARBA"/>
</dbReference>
<reference evidence="10 11" key="1">
    <citation type="submission" date="2022-09" db="EMBL/GenBank/DDBJ databases">
        <title>Enrichment on poylsaccharides allowed isolation of novel metabolic and taxonomic groups of Haloarchaea.</title>
        <authorList>
            <person name="Sorokin D.Y."/>
            <person name="Elcheninov A.G."/>
            <person name="Khizhniak T.V."/>
            <person name="Kolganova T.V."/>
            <person name="Kublanov I.V."/>
        </authorList>
    </citation>
    <scope>NUCLEOTIDE SEQUENCE [LARGE SCALE GENOMIC DNA]</scope>
    <source>
        <strain evidence="10 11">AArc-curdl1</strain>
    </source>
</reference>
<feature type="region of interest" description="Disordered" evidence="8">
    <location>
        <begin position="374"/>
        <end position="417"/>
    </location>
</feature>
<keyword evidence="11" id="KW-1185">Reference proteome</keyword>
<dbReference type="InterPro" id="IPR017900">
    <property type="entry name" value="4Fe4S_Fe_S_CS"/>
</dbReference>
<keyword evidence="6" id="KW-0408">Iron</keyword>
<evidence type="ECO:0000256" key="3">
    <source>
        <dbReference type="ARBA" id="ARBA00022723"/>
    </source>
</evidence>
<evidence type="ECO:0000256" key="5">
    <source>
        <dbReference type="ARBA" id="ARBA00022982"/>
    </source>
</evidence>
<feature type="compositionally biased region" description="Acidic residues" evidence="8">
    <location>
        <begin position="400"/>
        <end position="410"/>
    </location>
</feature>
<organism evidence="10 11">
    <name type="scientific">Natronosalvus hydrolyticus</name>
    <dbReference type="NCBI Taxonomy" id="2979988"/>
    <lineage>
        <taxon>Archaea</taxon>
        <taxon>Methanobacteriati</taxon>
        <taxon>Methanobacteriota</taxon>
        <taxon>Stenosarchaea group</taxon>
        <taxon>Halobacteria</taxon>
        <taxon>Halobacteriales</taxon>
        <taxon>Natrialbaceae</taxon>
        <taxon>Natronosalvus</taxon>
    </lineage>
</organism>
<dbReference type="EMBL" id="JAOPJZ010000002">
    <property type="protein sequence ID" value="MCU4751298.1"/>
    <property type="molecule type" value="Genomic_DNA"/>
</dbReference>
<keyword evidence="1" id="KW-0813">Transport</keyword>
<protein>
    <submittedName>
        <fullName evidence="10">4Fe-4S dicluster domain-containing protein</fullName>
    </submittedName>
</protein>
<dbReference type="Proteomes" id="UP001321047">
    <property type="component" value="Unassembled WGS sequence"/>
</dbReference>